<dbReference type="Pfam" id="PF00226">
    <property type="entry name" value="DnaJ"/>
    <property type="match status" value="1"/>
</dbReference>
<reference evidence="8" key="1">
    <citation type="journal article" date="2024" name="BMC Genomics">
        <title>Functional annotation of a divergent genome using sequence and structure-based similarity.</title>
        <authorList>
            <person name="Svedberg D."/>
            <person name="Winiger R.R."/>
            <person name="Berg A."/>
            <person name="Sharma H."/>
            <person name="Tellgren-Roth C."/>
            <person name="Debrunner-Vossbrinck B.A."/>
            <person name="Vossbrinck C.R."/>
            <person name="Barandun J."/>
        </authorList>
    </citation>
    <scope>NUCLEOTIDE SEQUENCE</scope>
    <source>
        <strain evidence="8">Illinois isolate</strain>
    </source>
</reference>
<dbReference type="KEGG" id="vnx:VNE69_03308"/>
<dbReference type="Pfam" id="PF00684">
    <property type="entry name" value="DnaJ_CXXCXGXG"/>
    <property type="match status" value="1"/>
</dbReference>
<dbReference type="Gene3D" id="1.10.287.110">
    <property type="entry name" value="DnaJ domain"/>
    <property type="match status" value="1"/>
</dbReference>
<dbReference type="Proteomes" id="UP001334084">
    <property type="component" value="Chromosome 3"/>
</dbReference>
<dbReference type="SUPFAM" id="SSF57938">
    <property type="entry name" value="DnaJ/Hsp40 cysteine-rich domain"/>
    <property type="match status" value="1"/>
</dbReference>
<feature type="domain" description="J" evidence="6">
    <location>
        <begin position="7"/>
        <end position="88"/>
    </location>
</feature>
<keyword evidence="1 5" id="KW-0479">Metal-binding</keyword>
<dbReference type="AlphaFoldDB" id="A0AAX4JB08"/>
<feature type="zinc finger region" description="CR-type" evidence="5">
    <location>
        <begin position="137"/>
        <end position="217"/>
    </location>
</feature>
<evidence type="ECO:0000256" key="3">
    <source>
        <dbReference type="ARBA" id="ARBA00022771"/>
    </source>
</evidence>
<proteinExistence type="predicted"/>
<dbReference type="EMBL" id="CP142728">
    <property type="protein sequence ID" value="WUR03097.1"/>
    <property type="molecule type" value="Genomic_DNA"/>
</dbReference>
<dbReference type="InterPro" id="IPR002939">
    <property type="entry name" value="DnaJ_C"/>
</dbReference>
<dbReference type="CDD" id="cd06257">
    <property type="entry name" value="DnaJ"/>
    <property type="match status" value="1"/>
</dbReference>
<dbReference type="InterPro" id="IPR036869">
    <property type="entry name" value="J_dom_sf"/>
</dbReference>
<name>A0AAX4JB08_9MICR</name>
<dbReference type="GO" id="GO:0008270">
    <property type="term" value="F:zinc ion binding"/>
    <property type="evidence" value="ECO:0007669"/>
    <property type="project" value="UniProtKB-KW"/>
</dbReference>
<dbReference type="SUPFAM" id="SSF46565">
    <property type="entry name" value="Chaperone J-domain"/>
    <property type="match status" value="1"/>
</dbReference>
<feature type="domain" description="CR-type" evidence="7">
    <location>
        <begin position="137"/>
        <end position="217"/>
    </location>
</feature>
<evidence type="ECO:0000256" key="5">
    <source>
        <dbReference type="PROSITE-ProRule" id="PRU00546"/>
    </source>
</evidence>
<dbReference type="PRINTS" id="PR00625">
    <property type="entry name" value="JDOMAIN"/>
</dbReference>
<evidence type="ECO:0000256" key="2">
    <source>
        <dbReference type="ARBA" id="ARBA00022737"/>
    </source>
</evidence>
<sequence>MAHDPEGLYAVLGLQAGASIEEVKKAFTKKQRECHPDGPQFKAALRKCKTDEEKAKVEKEFKEKSSKCNQAKAVLFDEKKKQQYDMGITGDFSFGEGASDIFDIFSQFTGGSRRNQVHKVQDIEYEFNVSFQESFMGKVSSFNVKVQRECGKCHGKGGDNVETCNTCKGKGKVEHHRRLGPLITVQESECHTCRGTGQVIKGKVCQECAGSQYAQTNENISVKVEPGVKNGRKYVFTGRGNHKKGCVPGDIVLIASITKDPKFKRVGNHVYCKIDIPLYTALTGGQILFDHVNGKKLQISVNPFKDLKKCIIVKGEGFKIENSNSYGDLILDPNIVIDRHINKDKLADALNFIPAQINNPASIKKQSEFGTMPSEQEQRENYESEDFMGGGARDFFGKFSGFF</sequence>
<evidence type="ECO:0000256" key="1">
    <source>
        <dbReference type="ARBA" id="ARBA00022723"/>
    </source>
</evidence>
<dbReference type="FunFam" id="2.10.230.10:FF:000001">
    <property type="entry name" value="DnaJ subfamily A member 2"/>
    <property type="match status" value="1"/>
</dbReference>
<keyword evidence="2" id="KW-0677">Repeat</keyword>
<keyword evidence="3 5" id="KW-0863">Zinc-finger</keyword>
<evidence type="ECO:0000259" key="7">
    <source>
        <dbReference type="PROSITE" id="PS51188"/>
    </source>
</evidence>
<dbReference type="InterPro" id="IPR008971">
    <property type="entry name" value="HSP40/DnaJ_pept-bd"/>
</dbReference>
<organism evidence="8 9">
    <name type="scientific">Vairimorpha necatrix</name>
    <dbReference type="NCBI Taxonomy" id="6039"/>
    <lineage>
        <taxon>Eukaryota</taxon>
        <taxon>Fungi</taxon>
        <taxon>Fungi incertae sedis</taxon>
        <taxon>Microsporidia</taxon>
        <taxon>Nosematidae</taxon>
        <taxon>Vairimorpha</taxon>
    </lineage>
</organism>
<dbReference type="GO" id="GO:0030544">
    <property type="term" value="F:Hsp70 protein binding"/>
    <property type="evidence" value="ECO:0007669"/>
    <property type="project" value="InterPro"/>
</dbReference>
<dbReference type="InterPro" id="IPR001305">
    <property type="entry name" value="HSP_DnaJ_Cys-rich_dom"/>
</dbReference>
<dbReference type="Gene3D" id="2.10.230.10">
    <property type="entry name" value="Heat shock protein DnaJ, cysteine-rich domain"/>
    <property type="match status" value="1"/>
</dbReference>
<dbReference type="GO" id="GO:0006457">
    <property type="term" value="P:protein folding"/>
    <property type="evidence" value="ECO:0007669"/>
    <property type="project" value="InterPro"/>
</dbReference>
<gene>
    <name evidence="8" type="ORF">VNE69_03308</name>
</gene>
<dbReference type="RefSeq" id="XP_065329242.1">
    <property type="nucleotide sequence ID" value="XM_065473170.1"/>
</dbReference>
<dbReference type="InterPro" id="IPR001623">
    <property type="entry name" value="DnaJ_domain"/>
</dbReference>
<dbReference type="PROSITE" id="PS51188">
    <property type="entry name" value="ZF_CR"/>
    <property type="match status" value="1"/>
</dbReference>
<dbReference type="SMART" id="SM00271">
    <property type="entry name" value="DnaJ"/>
    <property type="match status" value="1"/>
</dbReference>
<dbReference type="SUPFAM" id="SSF49493">
    <property type="entry name" value="HSP40/DnaJ peptide-binding domain"/>
    <property type="match status" value="2"/>
</dbReference>
<evidence type="ECO:0000313" key="8">
    <source>
        <dbReference type="EMBL" id="WUR03097.1"/>
    </source>
</evidence>
<dbReference type="CDD" id="cd10747">
    <property type="entry name" value="DnaJ_C"/>
    <property type="match status" value="1"/>
</dbReference>
<dbReference type="CDD" id="cd10719">
    <property type="entry name" value="DnaJ_zf"/>
    <property type="match status" value="1"/>
</dbReference>
<evidence type="ECO:0000259" key="6">
    <source>
        <dbReference type="PROSITE" id="PS50076"/>
    </source>
</evidence>
<dbReference type="Pfam" id="PF01556">
    <property type="entry name" value="DnaJ_C"/>
    <property type="match status" value="1"/>
</dbReference>
<dbReference type="GeneID" id="90540904"/>
<keyword evidence="9" id="KW-1185">Reference proteome</keyword>
<evidence type="ECO:0000256" key="4">
    <source>
        <dbReference type="ARBA" id="ARBA00022833"/>
    </source>
</evidence>
<dbReference type="PANTHER" id="PTHR43888">
    <property type="entry name" value="DNAJ-LIKE-2, ISOFORM A-RELATED"/>
    <property type="match status" value="1"/>
</dbReference>
<dbReference type="Gene3D" id="2.60.260.20">
    <property type="entry name" value="Urease metallochaperone UreE, N-terminal domain"/>
    <property type="match status" value="2"/>
</dbReference>
<evidence type="ECO:0000313" key="9">
    <source>
        <dbReference type="Proteomes" id="UP001334084"/>
    </source>
</evidence>
<protein>
    <submittedName>
        <fullName evidence="8">Mitochondrial protein import protein MAS5 (MAS5)</fullName>
    </submittedName>
</protein>
<dbReference type="InterPro" id="IPR036410">
    <property type="entry name" value="HSP_DnaJ_Cys-rich_dom_sf"/>
</dbReference>
<dbReference type="GO" id="GO:0051082">
    <property type="term" value="F:unfolded protein binding"/>
    <property type="evidence" value="ECO:0007669"/>
    <property type="project" value="InterPro"/>
</dbReference>
<dbReference type="PROSITE" id="PS50076">
    <property type="entry name" value="DNAJ_2"/>
    <property type="match status" value="1"/>
</dbReference>
<dbReference type="InterPro" id="IPR044713">
    <property type="entry name" value="DNJA1/2-like"/>
</dbReference>
<accession>A0AAX4JB08</accession>
<keyword evidence="4 5" id="KW-0862">Zinc</keyword>